<dbReference type="PANTHER" id="PTHR13260:SF0">
    <property type="entry name" value="ANAPHASE-PROMOTING COMPLEX SUBUNIT 4"/>
    <property type="match status" value="1"/>
</dbReference>
<proteinExistence type="predicted"/>
<dbReference type="OMA" id="PRASEWH"/>
<accession>A0A1M8A497</accession>
<dbReference type="AlphaFoldDB" id="A0A1M8A497"/>
<gene>
    <name evidence="7" type="ORF">MSYG_1629</name>
</gene>
<sequence>MQVTLPHDTHLVGSACNPCMDLVAFLCCDRAPPAAASAPPGLTPAQLAMRQRMLAIQARRMGVANPAAATGAQQVRRGPALKLVVWRMVHAPSCVWEVPIEPPRADIPRDAAEGVSVLGLCWSPDGERLAVRLALTHTAGTHTQHTLALLVYSVYDGAVLHTHHTPCDAVPQHSALQWVAVEAPGVPSQALDMLDQMPALTPLRSAIDDKPTWLGAAQHRARPSEPPPSHGMATGTGVLAQVPALAHGAQASQLSLLVCADDPGRLGVWLDGTVPLHAPELVPGAVLSLAATPHDASLLLAREDTLHIHHLPLAWDDALVHLARLSTAARASFVHAMDAAFHASQAYHLLVRPRCDEWRAHWDDAAARHGVDLVHEWMALVVGGRASPACEHLLVQLTEGTTLAMETDAKRGLKSLRRLVATGVLPACERLLVLLTELLGCARWPTQYPGIDEECVRSLQCRVQTCHAVALAVQEHAERELLSLDEFYKWFRMEQDRQERLKLEEAAPRVVTYHDTLTVLEYLQRGFLSPALDAMLGSGTPPPPPAADTSDDSHAAIEPLWETAYVAYETDAPAQEADAAAAVQAALAWLEQPAAPRAPSEAQWQGVHGPASLLGGPAHTFRPPTLPGDEATLPVRLADVAEAWGALLRGALAQARPTTAHTHMAMPVPGGLRLRDETVRSVPRPAPPTMSGGKERPLVRAAAHDGQHVHTFVSDAHVVSVHVALGPTPGACAPVSLAVPARVHDLALVRGHLHVLYEQGADTSVGSLGPTRAPVWPPSDTSAAHGTGSLAAFAHGTRVLLGHDRRTVTVLPLPI</sequence>
<feature type="domain" description="Anaphase-promoting complex subunit 4 long" evidence="6">
    <location>
        <begin position="312"/>
        <end position="499"/>
    </location>
</feature>
<dbReference type="GO" id="GO:0051301">
    <property type="term" value="P:cell division"/>
    <property type="evidence" value="ECO:0007669"/>
    <property type="project" value="UniProtKB-KW"/>
</dbReference>
<keyword evidence="2" id="KW-0132">Cell division</keyword>
<evidence type="ECO:0000256" key="1">
    <source>
        <dbReference type="ARBA" id="ARBA00016067"/>
    </source>
</evidence>
<organism evidence="7 8">
    <name type="scientific">Malassezia sympodialis (strain ATCC 42132)</name>
    <name type="common">Atopic eczema-associated yeast</name>
    <dbReference type="NCBI Taxonomy" id="1230383"/>
    <lineage>
        <taxon>Eukaryota</taxon>
        <taxon>Fungi</taxon>
        <taxon>Dikarya</taxon>
        <taxon>Basidiomycota</taxon>
        <taxon>Ustilaginomycotina</taxon>
        <taxon>Malasseziomycetes</taxon>
        <taxon>Malasseziales</taxon>
        <taxon>Malasseziaceae</taxon>
        <taxon>Malassezia</taxon>
    </lineage>
</organism>
<evidence type="ECO:0000256" key="4">
    <source>
        <dbReference type="ARBA" id="ARBA00022786"/>
    </source>
</evidence>
<keyword evidence="3" id="KW-0498">Mitosis</keyword>
<evidence type="ECO:0000313" key="7">
    <source>
        <dbReference type="EMBL" id="SHO77288.1"/>
    </source>
</evidence>
<dbReference type="STRING" id="1230383.A0A1M8A497"/>
<dbReference type="PANTHER" id="PTHR13260">
    <property type="entry name" value="ANAPHASE PROMOTING COMPLEX SUBUNIT 4 APC4"/>
    <property type="match status" value="1"/>
</dbReference>
<keyword evidence="5" id="KW-0131">Cell cycle</keyword>
<name>A0A1M8A497_MALS4</name>
<reference evidence="8" key="1">
    <citation type="journal article" date="2017" name="Nucleic Acids Res.">
        <title>Proteogenomics produces comprehensive and highly accurate protein-coding gene annotation in a complete genome assembly of Malassezia sympodialis.</title>
        <authorList>
            <person name="Zhu Y."/>
            <person name="Engstroem P.G."/>
            <person name="Tellgren-Roth C."/>
            <person name="Baudo C.D."/>
            <person name="Kennell J.C."/>
            <person name="Sun S."/>
            <person name="Billmyre R.B."/>
            <person name="Schroeder M.S."/>
            <person name="Andersson A."/>
            <person name="Holm T."/>
            <person name="Sigurgeirsson B."/>
            <person name="Wu G."/>
            <person name="Sankaranarayanan S.R."/>
            <person name="Siddharthan R."/>
            <person name="Sanyal K."/>
            <person name="Lundeberg J."/>
            <person name="Nystedt B."/>
            <person name="Boekhout T."/>
            <person name="Dawson T.L. Jr."/>
            <person name="Heitman J."/>
            <person name="Scheynius A."/>
            <person name="Lehtioe J."/>
        </authorList>
    </citation>
    <scope>NUCLEOTIDE SEQUENCE [LARGE SCALE GENOMIC DNA]</scope>
    <source>
        <strain evidence="8">ATCC 42132</strain>
    </source>
</reference>
<dbReference type="Proteomes" id="UP000186303">
    <property type="component" value="Chromosome 2"/>
</dbReference>
<dbReference type="GO" id="GO:0070979">
    <property type="term" value="P:protein K11-linked ubiquitination"/>
    <property type="evidence" value="ECO:0007669"/>
    <property type="project" value="TreeGrafter"/>
</dbReference>
<keyword evidence="4" id="KW-0833">Ubl conjugation pathway</keyword>
<dbReference type="InterPro" id="IPR024790">
    <property type="entry name" value="APC4_long_dom"/>
</dbReference>
<evidence type="ECO:0000256" key="3">
    <source>
        <dbReference type="ARBA" id="ARBA00022776"/>
    </source>
</evidence>
<dbReference type="InterPro" id="IPR024789">
    <property type="entry name" value="APC4"/>
</dbReference>
<evidence type="ECO:0000256" key="2">
    <source>
        <dbReference type="ARBA" id="ARBA00022618"/>
    </source>
</evidence>
<evidence type="ECO:0000259" key="6">
    <source>
        <dbReference type="Pfam" id="PF12896"/>
    </source>
</evidence>
<dbReference type="Pfam" id="PF12896">
    <property type="entry name" value="ANAPC4"/>
    <property type="match status" value="1"/>
</dbReference>
<dbReference type="VEuPathDB" id="FungiDB:MSYG_1629"/>
<dbReference type="GO" id="GO:0034399">
    <property type="term" value="C:nuclear periphery"/>
    <property type="evidence" value="ECO:0007669"/>
    <property type="project" value="TreeGrafter"/>
</dbReference>
<evidence type="ECO:0000256" key="5">
    <source>
        <dbReference type="ARBA" id="ARBA00023306"/>
    </source>
</evidence>
<dbReference type="GO" id="GO:0031145">
    <property type="term" value="P:anaphase-promoting complex-dependent catabolic process"/>
    <property type="evidence" value="ECO:0007669"/>
    <property type="project" value="InterPro"/>
</dbReference>
<dbReference type="OrthoDB" id="10259843at2759"/>
<dbReference type="GO" id="GO:0005680">
    <property type="term" value="C:anaphase-promoting complex"/>
    <property type="evidence" value="ECO:0007669"/>
    <property type="project" value="InterPro"/>
</dbReference>
<protein>
    <recommendedName>
        <fullName evidence="1">Anaphase-promoting complex subunit 4</fullName>
    </recommendedName>
</protein>
<dbReference type="EMBL" id="LT671822">
    <property type="protein sequence ID" value="SHO77288.1"/>
    <property type="molecule type" value="Genomic_DNA"/>
</dbReference>
<keyword evidence="8" id="KW-1185">Reference proteome</keyword>
<evidence type="ECO:0000313" key="8">
    <source>
        <dbReference type="Proteomes" id="UP000186303"/>
    </source>
</evidence>